<reference evidence="3" key="1">
    <citation type="submission" date="2015-01" db="EMBL/GenBank/DDBJ databases">
        <title>Draft genome sequence of Rhodococcus pyridinivorans strain KG-16, a hydrocarbon-degrading bacterium.</title>
        <authorList>
            <person name="Aggarwal R.K."/>
            <person name="Dawar C."/>
        </authorList>
    </citation>
    <scope>NUCLEOTIDE SEQUENCE [LARGE SCALE GENOMIC DNA]</scope>
    <source>
        <strain evidence="3">KG-16</strain>
    </source>
</reference>
<dbReference type="Gene3D" id="1.10.10.10">
    <property type="entry name" value="Winged helix-like DNA-binding domain superfamily/Winged helix DNA-binding domain"/>
    <property type="match status" value="1"/>
</dbReference>
<dbReference type="PANTHER" id="PTHR33164">
    <property type="entry name" value="TRANSCRIPTIONAL REGULATOR, MARR FAMILY"/>
    <property type="match status" value="1"/>
</dbReference>
<sequence length="156" mass="17840">MTSERDEPKWLTAKEQEAWRLYMDGNNRLMSALSRSLNDRHDLSLAEYRILVMLSEAPDGALRMSDLADGVLSSRSRLTHQIRRMEQEKMVVRSSCPDDGRGVLATITEEGRRRLAEAAPTHVDDVRNYLIDLLSADELDMLARVFARVEHTLADR</sequence>
<name>A0A0V9UJC9_9NOCA</name>
<protein>
    <submittedName>
        <fullName evidence="2">MarR family transcriptional regulator</fullName>
    </submittedName>
</protein>
<dbReference type="AlphaFoldDB" id="A0A0V9UJC9"/>
<accession>A0A0V9UJC9</accession>
<dbReference type="PATRIC" id="fig|1441730.3.peg.2680"/>
<reference evidence="2 3" key="2">
    <citation type="journal article" date="2016" name="Genome Announc.">
        <title>Draft Genome Sequence of a Versatile Hydrocarbon-Degrading Bacterium, Rhodococcus pyridinivorans Strain KG-16, Collected from Oil Fields in India.</title>
        <authorList>
            <person name="Aggarwal R.K."/>
            <person name="Dawar C."/>
            <person name="Phanindranath R."/>
            <person name="Mutnuri L."/>
            <person name="Dayal A.M."/>
        </authorList>
    </citation>
    <scope>NUCLEOTIDE SEQUENCE [LARGE SCALE GENOMIC DNA]</scope>
    <source>
        <strain evidence="2 3">KG-16</strain>
    </source>
</reference>
<dbReference type="RefSeq" id="WP_060652229.1">
    <property type="nucleotide sequence ID" value="NZ_AZXY01000006.1"/>
</dbReference>
<comment type="caution">
    <text evidence="2">The sequence shown here is derived from an EMBL/GenBank/DDBJ whole genome shotgun (WGS) entry which is preliminary data.</text>
</comment>
<dbReference type="PROSITE" id="PS50995">
    <property type="entry name" value="HTH_MARR_2"/>
    <property type="match status" value="1"/>
</dbReference>
<dbReference type="Proteomes" id="UP000053060">
    <property type="component" value="Unassembled WGS sequence"/>
</dbReference>
<dbReference type="InterPro" id="IPR000835">
    <property type="entry name" value="HTH_MarR-typ"/>
</dbReference>
<dbReference type="InterPro" id="IPR036390">
    <property type="entry name" value="WH_DNA-bd_sf"/>
</dbReference>
<dbReference type="InterPro" id="IPR036388">
    <property type="entry name" value="WH-like_DNA-bd_sf"/>
</dbReference>
<dbReference type="EMBL" id="AZXY01000006">
    <property type="protein sequence ID" value="KSZ58105.1"/>
    <property type="molecule type" value="Genomic_DNA"/>
</dbReference>
<evidence type="ECO:0000259" key="1">
    <source>
        <dbReference type="PROSITE" id="PS50995"/>
    </source>
</evidence>
<evidence type="ECO:0000313" key="3">
    <source>
        <dbReference type="Proteomes" id="UP000053060"/>
    </source>
</evidence>
<dbReference type="SMART" id="SM00347">
    <property type="entry name" value="HTH_MARR"/>
    <property type="match status" value="1"/>
</dbReference>
<gene>
    <name evidence="2" type="ORF">Z045_12910</name>
</gene>
<proteinExistence type="predicted"/>
<evidence type="ECO:0000313" key="2">
    <source>
        <dbReference type="EMBL" id="KSZ58105.1"/>
    </source>
</evidence>
<dbReference type="InterPro" id="IPR039422">
    <property type="entry name" value="MarR/SlyA-like"/>
</dbReference>
<organism evidence="2 3">
    <name type="scientific">Rhodococcus pyridinivorans KG-16</name>
    <dbReference type="NCBI Taxonomy" id="1441730"/>
    <lineage>
        <taxon>Bacteria</taxon>
        <taxon>Bacillati</taxon>
        <taxon>Actinomycetota</taxon>
        <taxon>Actinomycetes</taxon>
        <taxon>Mycobacteriales</taxon>
        <taxon>Nocardiaceae</taxon>
        <taxon>Rhodococcus</taxon>
    </lineage>
</organism>
<dbReference type="GO" id="GO:0003700">
    <property type="term" value="F:DNA-binding transcription factor activity"/>
    <property type="evidence" value="ECO:0007669"/>
    <property type="project" value="InterPro"/>
</dbReference>
<dbReference type="SUPFAM" id="SSF46785">
    <property type="entry name" value="Winged helix' DNA-binding domain"/>
    <property type="match status" value="1"/>
</dbReference>
<dbReference type="Pfam" id="PF12802">
    <property type="entry name" value="MarR_2"/>
    <property type="match status" value="1"/>
</dbReference>
<dbReference type="GO" id="GO:0006950">
    <property type="term" value="P:response to stress"/>
    <property type="evidence" value="ECO:0007669"/>
    <property type="project" value="TreeGrafter"/>
</dbReference>
<dbReference type="PANTHER" id="PTHR33164:SF99">
    <property type="entry name" value="MARR FAMILY REGULATORY PROTEIN"/>
    <property type="match status" value="1"/>
</dbReference>
<feature type="domain" description="HTH marR-type" evidence="1">
    <location>
        <begin position="15"/>
        <end position="151"/>
    </location>
</feature>